<dbReference type="Pfam" id="PF05378">
    <property type="entry name" value="Hydant_A_N"/>
    <property type="match status" value="1"/>
</dbReference>
<dbReference type="SUPFAM" id="SSF53067">
    <property type="entry name" value="Actin-like ATPase domain"/>
    <property type="match status" value="1"/>
</dbReference>
<evidence type="ECO:0000313" key="5">
    <source>
        <dbReference type="EMBL" id="MBP2365871.1"/>
    </source>
</evidence>
<name>A0ABS4VPL3_9PSEU</name>
<dbReference type="PANTHER" id="PTHR11365">
    <property type="entry name" value="5-OXOPROLINASE RELATED"/>
    <property type="match status" value="1"/>
</dbReference>
<dbReference type="GO" id="GO:0047423">
    <property type="term" value="F:N-methylhydantoinase (ATP-hydrolyzing) activity"/>
    <property type="evidence" value="ECO:0007669"/>
    <property type="project" value="UniProtKB-EC"/>
</dbReference>
<protein>
    <submittedName>
        <fullName evidence="5">N-methylhydantoinase A</fullName>
        <ecNumber evidence="5">3.5.2.14</ecNumber>
    </submittedName>
</protein>
<gene>
    <name evidence="5" type="ORF">JOF36_001567</name>
</gene>
<dbReference type="EC" id="3.5.2.14" evidence="5"/>
<dbReference type="InterPro" id="IPR045079">
    <property type="entry name" value="Oxoprolinase-like"/>
</dbReference>
<feature type="region of interest" description="Disordered" evidence="1">
    <location>
        <begin position="607"/>
        <end position="628"/>
    </location>
</feature>
<evidence type="ECO:0000259" key="3">
    <source>
        <dbReference type="Pfam" id="PF05378"/>
    </source>
</evidence>
<dbReference type="InterPro" id="IPR008040">
    <property type="entry name" value="Hydant_A_N"/>
</dbReference>
<accession>A0ABS4VPL3</accession>
<dbReference type="InterPro" id="IPR049517">
    <property type="entry name" value="ACX-like_C"/>
</dbReference>
<evidence type="ECO:0000313" key="6">
    <source>
        <dbReference type="Proteomes" id="UP001519295"/>
    </source>
</evidence>
<sequence>MGYSIGVDVGGTFTDFLLTDDTGRRRQHKTPSVPSDPAAGVLTGLSELAAAEGMGETEFLASVHLIVHGTTVATNAVLTGSGARTGLVTTAGLRDILEMRRGIRSRRHLYDNKYVAPEPLVPRDRRVVVQERMTAAGEVHQELDEESLRSAVSDLVDSGVEAIAVCFAHSYANPEHELRAREVVQARAPGAFLSLSSEVLPQIRLYPRVSTTVMNAYLGPVVQRYMSEIVGRLAGRGFTGTLMVMQSNGGITRPETVAHLPATITLSGPAAGPVAALEFIRRIGRRDCTVVDMGGTSYDASLVLNGEVQVSREGEINRQVIALPTTHVHTIGSGGGSIARIDEGGLLQVGPRSAGAVPGPAAYGRGGTEPTVSDADLVLGYLDPDYFLGGRQRLRPDLAEAAVRTVAEPLGLDVVEAAAGIYELVNLQMAAGTKNVSVERGHDPRSFPMVVAGGAGPVHAGMIAHELGIPTVLIPRLSSVLCAAGMLMADLRHDFVRGCNGRLSELDLGTAAALVAEMRAEGEKLLAQEGIAQDRREHVVSADVRYPGQHHEVTVTIDATDLDPAVPERALRVAEAFHDRHRSLYGFAEPDQEVELMSLRVSAVGHRQDNGTSMGGDPVAAGTPSPKGNREAYLRSAGRKVVVPVYEGADLPLGVLVEGPVIVEEPTTTIFVPEYFDIVSDPSGSYVMAAKGTDRAAADGKGDGR</sequence>
<dbReference type="PANTHER" id="PTHR11365:SF23">
    <property type="entry name" value="HYPOTHETICAL 5-OXOPROLINASE (EUROFUNG)-RELATED"/>
    <property type="match status" value="1"/>
</dbReference>
<dbReference type="Pfam" id="PF19278">
    <property type="entry name" value="Hydant_A_C"/>
    <property type="match status" value="1"/>
</dbReference>
<dbReference type="InterPro" id="IPR002821">
    <property type="entry name" value="Hydantoinase_A"/>
</dbReference>
<evidence type="ECO:0000259" key="2">
    <source>
        <dbReference type="Pfam" id="PF01968"/>
    </source>
</evidence>
<evidence type="ECO:0000256" key="1">
    <source>
        <dbReference type="SAM" id="MobiDB-lite"/>
    </source>
</evidence>
<comment type="caution">
    <text evidence="5">The sequence shown here is derived from an EMBL/GenBank/DDBJ whole genome shotgun (WGS) entry which is preliminary data.</text>
</comment>
<reference evidence="5 6" key="1">
    <citation type="submission" date="2021-03" db="EMBL/GenBank/DDBJ databases">
        <title>Sequencing the genomes of 1000 actinobacteria strains.</title>
        <authorList>
            <person name="Klenk H.-P."/>
        </authorList>
    </citation>
    <scope>NUCLEOTIDE SEQUENCE [LARGE SCALE GENOMIC DNA]</scope>
    <source>
        <strain evidence="5 6">DSM 45256</strain>
    </source>
</reference>
<evidence type="ECO:0000259" key="4">
    <source>
        <dbReference type="Pfam" id="PF19278"/>
    </source>
</evidence>
<keyword evidence="5" id="KW-0378">Hydrolase</keyword>
<feature type="domain" description="Hydantoinase A/oxoprolinase" evidence="2">
    <location>
        <begin position="208"/>
        <end position="494"/>
    </location>
</feature>
<proteinExistence type="predicted"/>
<dbReference type="RefSeq" id="WP_210025711.1">
    <property type="nucleotide sequence ID" value="NZ_JAGINU010000001.1"/>
</dbReference>
<feature type="domain" description="Acetophenone carboxylase-like C-terminal" evidence="4">
    <location>
        <begin position="517"/>
        <end position="681"/>
    </location>
</feature>
<dbReference type="Pfam" id="PF01968">
    <property type="entry name" value="Hydantoinase_A"/>
    <property type="match status" value="1"/>
</dbReference>
<organism evidence="5 6">
    <name type="scientific">Pseudonocardia parietis</name>
    <dbReference type="NCBI Taxonomy" id="570936"/>
    <lineage>
        <taxon>Bacteria</taxon>
        <taxon>Bacillati</taxon>
        <taxon>Actinomycetota</taxon>
        <taxon>Actinomycetes</taxon>
        <taxon>Pseudonocardiales</taxon>
        <taxon>Pseudonocardiaceae</taxon>
        <taxon>Pseudonocardia</taxon>
    </lineage>
</organism>
<dbReference type="InterPro" id="IPR043129">
    <property type="entry name" value="ATPase_NBD"/>
</dbReference>
<dbReference type="EMBL" id="JAGINU010000001">
    <property type="protein sequence ID" value="MBP2365871.1"/>
    <property type="molecule type" value="Genomic_DNA"/>
</dbReference>
<feature type="domain" description="Hydantoinase/oxoprolinase N-terminal" evidence="3">
    <location>
        <begin position="5"/>
        <end position="186"/>
    </location>
</feature>
<keyword evidence="6" id="KW-1185">Reference proteome</keyword>
<dbReference type="Proteomes" id="UP001519295">
    <property type="component" value="Unassembled WGS sequence"/>
</dbReference>